<dbReference type="Gene3D" id="2.40.160.50">
    <property type="entry name" value="membrane protein fhac: a member of the omp85/tpsb transporter family"/>
    <property type="match status" value="1"/>
</dbReference>
<evidence type="ECO:0000256" key="6">
    <source>
        <dbReference type="ARBA" id="ARBA00023136"/>
    </source>
</evidence>
<keyword evidence="6" id="KW-0472">Membrane</keyword>
<dbReference type="InterPro" id="IPR034746">
    <property type="entry name" value="POTRA"/>
</dbReference>
<dbReference type="EMBL" id="OU015584">
    <property type="protein sequence ID" value="CAG5080041.1"/>
    <property type="molecule type" value="Genomic_DNA"/>
</dbReference>
<dbReference type="PROSITE" id="PS51779">
    <property type="entry name" value="POTRA"/>
    <property type="match status" value="4"/>
</dbReference>
<dbReference type="GO" id="GO:0009279">
    <property type="term" value="C:cell outer membrane"/>
    <property type="evidence" value="ECO:0007669"/>
    <property type="project" value="UniProtKB-UniRule"/>
</dbReference>
<dbReference type="Proteomes" id="UP000683507">
    <property type="component" value="Chromosome"/>
</dbReference>
<dbReference type="Gene3D" id="3.10.20.310">
    <property type="entry name" value="membrane protein fhac"/>
    <property type="match status" value="4"/>
</dbReference>
<evidence type="ECO:0000256" key="2">
    <source>
        <dbReference type="ARBA" id="ARBA00022452"/>
    </source>
</evidence>
<keyword evidence="4" id="KW-0732">Signal</keyword>
<evidence type="ECO:0000256" key="8">
    <source>
        <dbReference type="NCBIfam" id="TIGR03303"/>
    </source>
</evidence>
<accession>A0A916JL76</accession>
<dbReference type="Pfam" id="PF01103">
    <property type="entry name" value="Omp85"/>
    <property type="match status" value="1"/>
</dbReference>
<dbReference type="Pfam" id="PF07244">
    <property type="entry name" value="POTRA"/>
    <property type="match status" value="3"/>
</dbReference>
<keyword evidence="7" id="KW-0998">Cell outer membrane</keyword>
<evidence type="ECO:0000256" key="1">
    <source>
        <dbReference type="ARBA" id="ARBA00004370"/>
    </source>
</evidence>
<evidence type="ECO:0000256" key="5">
    <source>
        <dbReference type="ARBA" id="ARBA00022737"/>
    </source>
</evidence>
<dbReference type="InterPro" id="IPR000184">
    <property type="entry name" value="Bac_surfAg_D15"/>
</dbReference>
<name>A0A916JL76_9FLAO</name>
<dbReference type="InterPro" id="IPR010827">
    <property type="entry name" value="BamA/TamA_POTRA"/>
</dbReference>
<dbReference type="InterPro" id="IPR039910">
    <property type="entry name" value="D15-like"/>
</dbReference>
<dbReference type="PIRSF" id="PIRSF006076">
    <property type="entry name" value="OM_assembly_OMP85"/>
    <property type="match status" value="1"/>
</dbReference>
<evidence type="ECO:0000313" key="10">
    <source>
        <dbReference type="EMBL" id="CAG5080041.1"/>
    </source>
</evidence>
<sequence length="843" mass="95724">MLSTIGMAQNFGDFSYMSPKKYKIHDIKVESSHNIDHNVVIAVSGLKVGQEITVPGQQIASAINKLWEQDRFSDVQILSETIKGTSIVLIIKVEELERWSGKFKFKPNVSKNELDDIQEALGFYDNQRITQDNLKQVNKVVRGYFIEKGYFKAKAHSWLKADTLVGGYDIMVKLDKGERYKINAINIEGNEALSDGQIKRQMKDTKEKHWWKLFWRSKFITSNYEKDKKKIIAKYVDMSYRDAEIVSDTVYDFDEKTINIDIKINEGNKYYIRSINWVGNTKYRDGQLDTVLGIKPGDEYNQSVLDTRLYMNPSGSDVSSLYMDNGYLFFQINPVEKQVSNDSVDLEFQIYEGKQARIRTISVSGNTKTSDHVIIRDLYTQPGDLFSRDAVIRSQRELSQKGYFNPETLGVNPIPNPEDGTVDIEYVVEESPSDQIELSGGFGAGRIVGTLGVSFNNFALRRLFKGPWNPLPAGDGQKLSIRAQSNGYWFQSYNLSFTEPWLGGKKPQAFSFTAFHSVQSSQPIFQRDGNGNILRDADGKAIRTEDRQYLKISGVSVGLGKRLKWPDDYFQVYHQLSFEKYNVNNYGSVLSFSDGVANNLSYYFNISRNSIDQPLYPRTGAKVSFSFKTSAPYSWFDGVDNYDGLSDEKRFKWLEYNKIKFTTSWFAPLTKDKKLVANARFGVGLLNPWNKSKGVIPFERFYMGGSGLTGYNIGGREIIALRGYDDQIISDQNGDPLIAKYTLEMRYPLSLNPSATIYVLGFAEAGNSWQNYKDFNPLKVKRSAGLGVRIYLPMFGLMGLDYGFGFDPVDSNHGAAPGHNYDILNKGYHGQFHFTIGMNLGEL</sequence>
<feature type="domain" description="POTRA" evidence="9">
    <location>
        <begin position="270"/>
        <end position="353"/>
    </location>
</feature>
<feature type="domain" description="POTRA" evidence="9">
    <location>
        <begin position="22"/>
        <end position="96"/>
    </location>
</feature>
<dbReference type="PANTHER" id="PTHR12815">
    <property type="entry name" value="SORTING AND ASSEMBLY MACHINERY SAMM50 PROTEIN FAMILY MEMBER"/>
    <property type="match status" value="1"/>
</dbReference>
<gene>
    <name evidence="10" type="primary">bamA_1</name>
    <name evidence="10" type="ORF">CRYO30217_01161</name>
</gene>
<evidence type="ECO:0000256" key="7">
    <source>
        <dbReference type="ARBA" id="ARBA00023237"/>
    </source>
</evidence>
<keyword evidence="2" id="KW-1134">Transmembrane beta strand</keyword>
<evidence type="ECO:0000256" key="3">
    <source>
        <dbReference type="ARBA" id="ARBA00022692"/>
    </source>
</evidence>
<keyword evidence="11" id="KW-1185">Reference proteome</keyword>
<dbReference type="KEGG" id="ptan:CRYO30217_01161"/>
<proteinExistence type="predicted"/>
<organism evidence="10 11">
    <name type="scientific">Parvicella tangerina</name>
    <dbReference type="NCBI Taxonomy" id="2829795"/>
    <lineage>
        <taxon>Bacteria</taxon>
        <taxon>Pseudomonadati</taxon>
        <taxon>Bacteroidota</taxon>
        <taxon>Flavobacteriia</taxon>
        <taxon>Flavobacteriales</taxon>
        <taxon>Parvicellaceae</taxon>
        <taxon>Parvicella</taxon>
    </lineage>
</organism>
<dbReference type="GO" id="GO:0071709">
    <property type="term" value="P:membrane assembly"/>
    <property type="evidence" value="ECO:0007669"/>
    <property type="project" value="InterPro"/>
</dbReference>
<dbReference type="NCBIfam" id="TIGR03303">
    <property type="entry name" value="OM_YaeT"/>
    <property type="match status" value="1"/>
</dbReference>
<keyword evidence="5" id="KW-0677">Repeat</keyword>
<feature type="domain" description="POTRA" evidence="9">
    <location>
        <begin position="356"/>
        <end position="431"/>
    </location>
</feature>
<evidence type="ECO:0000256" key="4">
    <source>
        <dbReference type="ARBA" id="ARBA00022729"/>
    </source>
</evidence>
<dbReference type="PANTHER" id="PTHR12815:SF47">
    <property type="entry name" value="TRANSLOCATION AND ASSEMBLY MODULE SUBUNIT TAMA"/>
    <property type="match status" value="1"/>
</dbReference>
<reference evidence="10" key="1">
    <citation type="submission" date="2021-04" db="EMBL/GenBank/DDBJ databases">
        <authorList>
            <person name="Rodrigo-Torres L."/>
            <person name="Arahal R. D."/>
            <person name="Lucena T."/>
        </authorList>
    </citation>
    <scope>NUCLEOTIDE SEQUENCE</scope>
    <source>
        <strain evidence="10">AS29M-1</strain>
    </source>
</reference>
<dbReference type="InterPro" id="IPR023707">
    <property type="entry name" value="OM_assembly_BamA"/>
</dbReference>
<feature type="domain" description="POTRA" evidence="9">
    <location>
        <begin position="180"/>
        <end position="267"/>
    </location>
</feature>
<comment type="subcellular location">
    <subcellularLocation>
        <location evidence="1">Membrane</location>
    </subcellularLocation>
</comment>
<keyword evidence="3" id="KW-0812">Transmembrane</keyword>
<evidence type="ECO:0000259" key="9">
    <source>
        <dbReference type="PROSITE" id="PS51779"/>
    </source>
</evidence>
<evidence type="ECO:0000313" key="11">
    <source>
        <dbReference type="Proteomes" id="UP000683507"/>
    </source>
</evidence>
<dbReference type="AlphaFoldDB" id="A0A916JL76"/>
<protein>
    <recommendedName>
        <fullName evidence="8">Outer membrane protein assembly factor BamA</fullName>
    </recommendedName>
</protein>